<dbReference type="Pfam" id="PF00218">
    <property type="entry name" value="IGPS"/>
    <property type="match status" value="1"/>
</dbReference>
<dbReference type="CDD" id="cd01743">
    <property type="entry name" value="GATase1_Anthranilate_Synthase"/>
    <property type="match status" value="1"/>
</dbReference>
<feature type="domain" description="Glutamine amidotransferase" evidence="14">
    <location>
        <begin position="8"/>
        <end position="190"/>
    </location>
</feature>
<dbReference type="PANTHER" id="PTHR43418">
    <property type="entry name" value="MULTIFUNCTIONAL TRYPTOPHAN BIOSYNTHESIS PROTEIN-RELATED"/>
    <property type="match status" value="1"/>
</dbReference>
<dbReference type="PROSITE" id="PS00614">
    <property type="entry name" value="IGPS"/>
    <property type="match status" value="1"/>
</dbReference>
<dbReference type="Pfam" id="PF00117">
    <property type="entry name" value="GATase"/>
    <property type="match status" value="1"/>
</dbReference>
<evidence type="ECO:0000256" key="4">
    <source>
        <dbReference type="ARBA" id="ARBA00012266"/>
    </source>
</evidence>
<dbReference type="InterPro" id="IPR029062">
    <property type="entry name" value="Class_I_gatase-like"/>
</dbReference>
<dbReference type="InterPro" id="IPR013785">
    <property type="entry name" value="Aldolase_TIM"/>
</dbReference>
<comment type="pathway">
    <text evidence="2">Amino-acid biosynthesis; L-tryptophan biosynthesis; L-tryptophan from chorismate: step 4/5.</text>
</comment>
<evidence type="ECO:0000256" key="8">
    <source>
        <dbReference type="ARBA" id="ARBA00022822"/>
    </source>
</evidence>
<evidence type="ECO:0000256" key="1">
    <source>
        <dbReference type="ARBA" id="ARBA00001633"/>
    </source>
</evidence>
<reference evidence="16 17" key="2">
    <citation type="submission" date="2019-11" db="EMBL/GenBank/DDBJ databases">
        <authorList>
            <person name="Lu H."/>
        </authorList>
    </citation>
    <scope>NUCLEOTIDE SEQUENCE [LARGE SCALE GENOMIC DNA]</scope>
    <source>
        <strain evidence="16 17">FIM1</strain>
    </source>
</reference>
<gene>
    <name evidence="16" type="primary">TRP3</name>
    <name evidence="16" type="ORF">FIM1_1729</name>
</gene>
<evidence type="ECO:0000256" key="7">
    <source>
        <dbReference type="ARBA" id="ARBA00022605"/>
    </source>
</evidence>
<evidence type="ECO:0000256" key="5">
    <source>
        <dbReference type="ARBA" id="ARBA00012362"/>
    </source>
</evidence>
<dbReference type="Proteomes" id="UP000422736">
    <property type="component" value="Chromosome 3"/>
</dbReference>
<comment type="catalytic activity">
    <reaction evidence="13">
        <text>chorismate + L-glutamine = anthranilate + pyruvate + L-glutamate + H(+)</text>
        <dbReference type="Rhea" id="RHEA:21732"/>
        <dbReference type="ChEBI" id="CHEBI:15361"/>
        <dbReference type="ChEBI" id="CHEBI:15378"/>
        <dbReference type="ChEBI" id="CHEBI:16567"/>
        <dbReference type="ChEBI" id="CHEBI:29748"/>
        <dbReference type="ChEBI" id="CHEBI:29985"/>
        <dbReference type="ChEBI" id="CHEBI:58359"/>
        <dbReference type="EC" id="4.1.3.27"/>
    </reaction>
</comment>
<comment type="pathway">
    <text evidence="3">Amino-acid biosynthesis; L-tryptophan biosynthesis; L-tryptophan from chorismate: step 1/5.</text>
</comment>
<evidence type="ECO:0000256" key="9">
    <source>
        <dbReference type="ARBA" id="ARBA00022962"/>
    </source>
</evidence>
<evidence type="ECO:0000256" key="3">
    <source>
        <dbReference type="ARBA" id="ARBA00004873"/>
    </source>
</evidence>
<feature type="domain" description="Indole-3-glycerol phosphate synthase" evidence="15">
    <location>
        <begin position="221"/>
        <end position="490"/>
    </location>
</feature>
<keyword evidence="10" id="KW-0057">Aromatic amino acid biosynthesis</keyword>
<dbReference type="PROSITE" id="PS51273">
    <property type="entry name" value="GATASE_TYPE_1"/>
    <property type="match status" value="1"/>
</dbReference>
<dbReference type="PRINTS" id="PR00099">
    <property type="entry name" value="CPSGATASE"/>
</dbReference>
<keyword evidence="12" id="KW-0511">Multifunctional enzyme</keyword>
<dbReference type="PRINTS" id="PR00096">
    <property type="entry name" value="GATASE"/>
</dbReference>
<keyword evidence="11" id="KW-0456">Lyase</keyword>
<evidence type="ECO:0000256" key="11">
    <source>
        <dbReference type="ARBA" id="ARBA00023239"/>
    </source>
</evidence>
<dbReference type="InterPro" id="IPR006221">
    <property type="entry name" value="TrpG/PapA_dom"/>
</dbReference>
<evidence type="ECO:0000256" key="13">
    <source>
        <dbReference type="ARBA" id="ARBA00047683"/>
    </source>
</evidence>
<evidence type="ECO:0000256" key="12">
    <source>
        <dbReference type="ARBA" id="ARBA00023268"/>
    </source>
</evidence>
<evidence type="ECO:0000256" key="10">
    <source>
        <dbReference type="ARBA" id="ARBA00023141"/>
    </source>
</evidence>
<dbReference type="InterPro" id="IPR013798">
    <property type="entry name" value="Indole-3-glycerol_P_synth_dom"/>
</dbReference>
<dbReference type="InterPro" id="IPR050472">
    <property type="entry name" value="Anth_synth/Amidotransfase"/>
</dbReference>
<dbReference type="NCBIfam" id="TIGR00566">
    <property type="entry name" value="trpG_papA"/>
    <property type="match status" value="1"/>
</dbReference>
<dbReference type="EMBL" id="CP015056">
    <property type="protein sequence ID" value="QGN15044.1"/>
    <property type="molecule type" value="Genomic_DNA"/>
</dbReference>
<evidence type="ECO:0000313" key="17">
    <source>
        <dbReference type="Proteomes" id="UP000422736"/>
    </source>
</evidence>
<evidence type="ECO:0000313" key="16">
    <source>
        <dbReference type="EMBL" id="QGN15044.1"/>
    </source>
</evidence>
<dbReference type="InterPro" id="IPR001468">
    <property type="entry name" value="Indole-3-GlycerolPSynthase_CS"/>
</dbReference>
<dbReference type="InterPro" id="IPR011060">
    <property type="entry name" value="RibuloseP-bd_barrel"/>
</dbReference>
<keyword evidence="17" id="KW-1185">Reference proteome</keyword>
<organism evidence="16 17">
    <name type="scientific">Kluyveromyces marxianus</name>
    <name type="common">Yeast</name>
    <name type="synonym">Candida kefyr</name>
    <dbReference type="NCBI Taxonomy" id="4911"/>
    <lineage>
        <taxon>Eukaryota</taxon>
        <taxon>Fungi</taxon>
        <taxon>Dikarya</taxon>
        <taxon>Ascomycota</taxon>
        <taxon>Saccharomycotina</taxon>
        <taxon>Saccharomycetes</taxon>
        <taxon>Saccharomycetales</taxon>
        <taxon>Saccharomycetaceae</taxon>
        <taxon>Kluyveromyces</taxon>
    </lineage>
</organism>
<sequence length="492" mass="54199">MTISKRVVLIDNYDSFTWNIYEYLCQEGAEVLVYRNDKISVEEVEALKPDIVMISPGPGHPKTDSGISRECIRYFCGKVPVFGVCMGQQCMIDVFGGEISFAGEIVHGKTSPIYHDGKGFFRRVPQGVAVTRYHSLAGTKETLPDVLEVTARTENGIIMGVRHKKYTVEGVQFHPESILTESGHQMIKNILEVTGATWEENEANLRAKAVDANVSGGKSILDTIYEKRRVDVQQQSSTPGFRLVDLETNYKLGLAPQVQDFYQRLQSATQNKKTAVLAEVKRASPSKGDIDLSVVASEQALQYAGAGAAAISVLTEPHWFKGSIEDLRSVRRALDVKFKGNEANRPCVLRKEFIFSKYQILEARLAGADTVLLIVKMLNDALLKELYDYAKELHLEPLVEVNSSAELTRALSIGSKVIGVNNRDLHSFNVDLSTTSSLVGQVPEGTLLIALSGITVASDADQYKKEGVHGVLVGEALMRAESVDTFIQELIN</sequence>
<keyword evidence="9" id="KW-0315">Glutamine amidotransferase</keyword>
<protein>
    <recommendedName>
        <fullName evidence="6">Multifunctional tryptophan biosynthesis protein</fullName>
        <ecNumber evidence="5">4.1.1.48</ecNumber>
        <ecNumber evidence="4">4.1.3.27</ecNumber>
    </recommendedName>
</protein>
<evidence type="ECO:0000259" key="14">
    <source>
        <dbReference type="Pfam" id="PF00117"/>
    </source>
</evidence>
<keyword evidence="8" id="KW-0822">Tryptophan biosynthesis</keyword>
<accession>A0ABX6EVX6</accession>
<dbReference type="PRINTS" id="PR00097">
    <property type="entry name" value="ANTSNTHASEII"/>
</dbReference>
<evidence type="ECO:0000256" key="2">
    <source>
        <dbReference type="ARBA" id="ARBA00004696"/>
    </source>
</evidence>
<name>A0ABX6EVX6_KLUMA</name>
<dbReference type="SUPFAM" id="SSF52317">
    <property type="entry name" value="Class I glutamine amidotransferase-like"/>
    <property type="match status" value="1"/>
</dbReference>
<reference evidence="16 17" key="1">
    <citation type="submission" date="2016-03" db="EMBL/GenBank/DDBJ databases">
        <title>How can Kluyveromyces marxianus grow so fast - potential evolutionary course in Saccharomyces Complex revealed by comparative genomics.</title>
        <authorList>
            <person name="Mo W."/>
            <person name="Lu W."/>
            <person name="Yang X."/>
            <person name="Qi J."/>
            <person name="Lv H."/>
        </authorList>
    </citation>
    <scope>NUCLEOTIDE SEQUENCE [LARGE SCALE GENOMIC DNA]</scope>
    <source>
        <strain evidence="16 17">FIM1</strain>
    </source>
</reference>
<dbReference type="Gene3D" id="3.20.20.70">
    <property type="entry name" value="Aldolase class I"/>
    <property type="match status" value="1"/>
</dbReference>
<evidence type="ECO:0000259" key="15">
    <source>
        <dbReference type="Pfam" id="PF00218"/>
    </source>
</evidence>
<evidence type="ECO:0000256" key="6">
    <source>
        <dbReference type="ARBA" id="ARBA00018819"/>
    </source>
</evidence>
<keyword evidence="7" id="KW-0028">Amino-acid biosynthesis</keyword>
<dbReference type="CDD" id="cd00331">
    <property type="entry name" value="IGPS"/>
    <property type="match status" value="1"/>
</dbReference>
<dbReference type="Gene3D" id="3.40.50.880">
    <property type="match status" value="1"/>
</dbReference>
<dbReference type="EC" id="4.1.1.48" evidence="5"/>
<proteinExistence type="predicted"/>
<dbReference type="EC" id="4.1.3.27" evidence="4"/>
<dbReference type="PANTHER" id="PTHR43418:SF4">
    <property type="entry name" value="MULTIFUNCTIONAL TRYPTOPHAN BIOSYNTHESIS PROTEIN"/>
    <property type="match status" value="1"/>
</dbReference>
<dbReference type="SUPFAM" id="SSF51366">
    <property type="entry name" value="Ribulose-phoshate binding barrel"/>
    <property type="match status" value="1"/>
</dbReference>
<dbReference type="InterPro" id="IPR017926">
    <property type="entry name" value="GATASE"/>
</dbReference>
<comment type="catalytic activity">
    <reaction evidence="1">
        <text>1-(2-carboxyphenylamino)-1-deoxy-D-ribulose 5-phosphate + H(+) = (1S,2R)-1-C-(indol-3-yl)glycerol 3-phosphate + CO2 + H2O</text>
        <dbReference type="Rhea" id="RHEA:23476"/>
        <dbReference type="ChEBI" id="CHEBI:15377"/>
        <dbReference type="ChEBI" id="CHEBI:15378"/>
        <dbReference type="ChEBI" id="CHEBI:16526"/>
        <dbReference type="ChEBI" id="CHEBI:58613"/>
        <dbReference type="ChEBI" id="CHEBI:58866"/>
        <dbReference type="EC" id="4.1.1.48"/>
    </reaction>
</comment>